<sequence>NIRLIPKYQNIPSRLINKCTRIKSTGKFQMERIFSWLTIVCLLSVDVATEEFCNFSSQSSNVESWEVTVRVRATCRIICAGYIVAPNQVLIPDRCLRKYRLSEPKPGRDLLVIAGRLGRGSCSQKRLVVQVLRNTDFSQFQLSMTVLEVQPFNMEPTLINIFRNYSDFKSRLLKTSYESENFMERLEYEKVDCNINLFAHDRDGMCRQNIVRKFNVTGMPMGVCWFVFCRNSPQFPNSTCTSTSSPLGREFEHTHSCLIAWGDTPTNCRLLNVGSLLSCQSKIIGTVENCFGQLLLVRGWYLSFFFPSVHPDYGPRSGTKSTTGSLAGIIILQPFLIRSVQQISF</sequence>
<reference evidence="1" key="1">
    <citation type="journal article" date="2014" name="PLoS ONE">
        <title>Transcriptome-Based Identification of ABC Transporters in the Western Tarnished Plant Bug Lygus hesperus.</title>
        <authorList>
            <person name="Hull J.J."/>
            <person name="Chaney K."/>
            <person name="Geib S.M."/>
            <person name="Fabrick J.A."/>
            <person name="Brent C.S."/>
            <person name="Walsh D."/>
            <person name="Lavine L.C."/>
        </authorList>
    </citation>
    <scope>NUCLEOTIDE SEQUENCE</scope>
</reference>
<dbReference type="EMBL" id="GBRD01015829">
    <property type="protein sequence ID" value="JAG49997.1"/>
    <property type="molecule type" value="Transcribed_RNA"/>
</dbReference>
<dbReference type="AlphaFoldDB" id="A0A0A9XQ96"/>
<reference evidence="1" key="2">
    <citation type="submission" date="2014-07" db="EMBL/GenBank/DDBJ databases">
        <authorList>
            <person name="Hull J."/>
        </authorList>
    </citation>
    <scope>NUCLEOTIDE SEQUENCE</scope>
</reference>
<name>A0A0A9XQ96_LYGHE</name>
<evidence type="ECO:0000313" key="2">
    <source>
        <dbReference type="EMBL" id="JAG49997.1"/>
    </source>
</evidence>
<gene>
    <name evidence="1" type="primary">Plg</name>
    <name evidence="1" type="ORF">CM83_99068</name>
</gene>
<dbReference type="SUPFAM" id="SSF50494">
    <property type="entry name" value="Trypsin-like serine proteases"/>
    <property type="match status" value="1"/>
</dbReference>
<reference evidence="2" key="3">
    <citation type="submission" date="2014-09" db="EMBL/GenBank/DDBJ databases">
        <authorList>
            <person name="Magalhaes I.L.F."/>
            <person name="Oliveira U."/>
            <person name="Santos F.R."/>
            <person name="Vidigal T.H.D.A."/>
            <person name="Brescovit A.D."/>
            <person name="Santos A.J."/>
        </authorList>
    </citation>
    <scope>NUCLEOTIDE SEQUENCE</scope>
</reference>
<protein>
    <submittedName>
        <fullName evidence="1">Plasminogen</fullName>
    </submittedName>
</protein>
<feature type="non-terminal residue" evidence="1">
    <location>
        <position position="345"/>
    </location>
</feature>
<dbReference type="EMBL" id="GBHO01024334">
    <property type="protein sequence ID" value="JAG19270.1"/>
    <property type="molecule type" value="Transcribed_RNA"/>
</dbReference>
<proteinExistence type="predicted"/>
<accession>A0A0A9XQ96</accession>
<dbReference type="InterPro" id="IPR009003">
    <property type="entry name" value="Peptidase_S1_PA"/>
</dbReference>
<organism evidence="1">
    <name type="scientific">Lygus hesperus</name>
    <name type="common">Western plant bug</name>
    <dbReference type="NCBI Taxonomy" id="30085"/>
    <lineage>
        <taxon>Eukaryota</taxon>
        <taxon>Metazoa</taxon>
        <taxon>Ecdysozoa</taxon>
        <taxon>Arthropoda</taxon>
        <taxon>Hexapoda</taxon>
        <taxon>Insecta</taxon>
        <taxon>Pterygota</taxon>
        <taxon>Neoptera</taxon>
        <taxon>Paraneoptera</taxon>
        <taxon>Hemiptera</taxon>
        <taxon>Heteroptera</taxon>
        <taxon>Panheteroptera</taxon>
        <taxon>Cimicomorpha</taxon>
        <taxon>Miridae</taxon>
        <taxon>Mirini</taxon>
        <taxon>Lygus</taxon>
    </lineage>
</organism>
<feature type="non-terminal residue" evidence="1">
    <location>
        <position position="1"/>
    </location>
</feature>
<evidence type="ECO:0000313" key="1">
    <source>
        <dbReference type="EMBL" id="JAG19270.1"/>
    </source>
</evidence>